<organism evidence="1 2">
    <name type="scientific">Sarcoptes scabiei</name>
    <name type="common">Itch mite</name>
    <name type="synonym">Acarus scabiei</name>
    <dbReference type="NCBI Taxonomy" id="52283"/>
    <lineage>
        <taxon>Eukaryota</taxon>
        <taxon>Metazoa</taxon>
        <taxon>Ecdysozoa</taxon>
        <taxon>Arthropoda</taxon>
        <taxon>Chelicerata</taxon>
        <taxon>Arachnida</taxon>
        <taxon>Acari</taxon>
        <taxon>Acariformes</taxon>
        <taxon>Sarcoptiformes</taxon>
        <taxon>Astigmata</taxon>
        <taxon>Psoroptidia</taxon>
        <taxon>Sarcoptoidea</taxon>
        <taxon>Sarcoptidae</taxon>
        <taxon>Sarcoptinae</taxon>
        <taxon>Sarcoptes</taxon>
    </lineage>
</organism>
<evidence type="ECO:0000313" key="1">
    <source>
        <dbReference type="EMBL" id="KPM04114.1"/>
    </source>
</evidence>
<accession>A0A131ZZK1</accession>
<protein>
    <submittedName>
        <fullName evidence="1">Uncharacterized protein</fullName>
    </submittedName>
</protein>
<sequence>MKKELQKLIEEGEKASEKAHEKLQQSNINMYSMVFTQELEYMEMLVRRCKAYLTKLPNPFLRKLILYAVRDLRSMLIFMKNLQQMFNEGQDPSMPTLTRLIREVIEQANLDVIYLTSINCRGDAGKISNEMKDRMFGLKMQDLNKLVKKLVKRLAKFTQLVLDIERVNSFNMIYY</sequence>
<dbReference type="OrthoDB" id="10344252at2759"/>
<dbReference type="EMBL" id="JXLN01007409">
    <property type="protein sequence ID" value="KPM04114.1"/>
    <property type="molecule type" value="Genomic_DNA"/>
</dbReference>
<gene>
    <name evidence="1" type="ORF">QR98_0025540</name>
</gene>
<proteinExistence type="predicted"/>
<reference evidence="1 2" key="1">
    <citation type="journal article" date="2015" name="Parasit. Vectors">
        <title>Draft genome of the scabies mite.</title>
        <authorList>
            <person name="Rider S.D.Jr."/>
            <person name="Morgan M.S."/>
            <person name="Arlian L.G."/>
        </authorList>
    </citation>
    <scope>NUCLEOTIDE SEQUENCE [LARGE SCALE GENOMIC DNA]</scope>
    <source>
        <strain evidence="1">Arlian Lab</strain>
    </source>
</reference>
<name>A0A131ZZK1_SARSC</name>
<dbReference type="AlphaFoldDB" id="A0A131ZZK1"/>
<dbReference type="VEuPathDB" id="VectorBase:SSCA002396"/>
<comment type="caution">
    <text evidence="1">The sequence shown here is derived from an EMBL/GenBank/DDBJ whole genome shotgun (WGS) entry which is preliminary data.</text>
</comment>
<evidence type="ECO:0000313" key="2">
    <source>
        <dbReference type="Proteomes" id="UP000616769"/>
    </source>
</evidence>
<dbReference type="Proteomes" id="UP000616769">
    <property type="component" value="Unassembled WGS sequence"/>
</dbReference>